<dbReference type="Gene3D" id="3.60.10.10">
    <property type="entry name" value="Endonuclease/exonuclease/phosphatase"/>
    <property type="match status" value="1"/>
</dbReference>
<accession>A0A841HX21</accession>
<dbReference type="InterPro" id="IPR005135">
    <property type="entry name" value="Endo/exonuclease/phosphatase"/>
</dbReference>
<name>A0A841HX21_9DEIO</name>
<dbReference type="InterPro" id="IPR051916">
    <property type="entry name" value="GPI-anchor_lipid_remodeler"/>
</dbReference>
<dbReference type="InterPro" id="IPR036691">
    <property type="entry name" value="Endo/exonu/phosph_ase_sf"/>
</dbReference>
<keyword evidence="2" id="KW-0269">Exonuclease</keyword>
<evidence type="ECO:0000313" key="2">
    <source>
        <dbReference type="EMBL" id="MBB6097403.1"/>
    </source>
</evidence>
<dbReference type="EMBL" id="JACHHG010000002">
    <property type="protein sequence ID" value="MBB6097403.1"/>
    <property type="molecule type" value="Genomic_DNA"/>
</dbReference>
<dbReference type="PANTHER" id="PTHR14859">
    <property type="entry name" value="CALCOFLUOR WHITE HYPERSENSITIVE PROTEIN PRECURSOR"/>
    <property type="match status" value="1"/>
</dbReference>
<evidence type="ECO:0000313" key="3">
    <source>
        <dbReference type="Proteomes" id="UP000569951"/>
    </source>
</evidence>
<dbReference type="Proteomes" id="UP000569951">
    <property type="component" value="Unassembled WGS sequence"/>
</dbReference>
<dbReference type="GO" id="GO:0016020">
    <property type="term" value="C:membrane"/>
    <property type="evidence" value="ECO:0007669"/>
    <property type="project" value="GOC"/>
</dbReference>
<evidence type="ECO:0000259" key="1">
    <source>
        <dbReference type="Pfam" id="PF03372"/>
    </source>
</evidence>
<dbReference type="Pfam" id="PF03372">
    <property type="entry name" value="Exo_endo_phos"/>
    <property type="match status" value="1"/>
</dbReference>
<keyword evidence="2" id="KW-0378">Hydrolase</keyword>
<dbReference type="SUPFAM" id="SSF56219">
    <property type="entry name" value="DNase I-like"/>
    <property type="match status" value="1"/>
</dbReference>
<dbReference type="GO" id="GO:0004519">
    <property type="term" value="F:endonuclease activity"/>
    <property type="evidence" value="ECO:0007669"/>
    <property type="project" value="UniProtKB-KW"/>
</dbReference>
<reference evidence="2 3" key="1">
    <citation type="submission" date="2020-08" db="EMBL/GenBank/DDBJ databases">
        <title>Genomic Encyclopedia of Type Strains, Phase IV (KMG-IV): sequencing the most valuable type-strain genomes for metagenomic binning, comparative biology and taxonomic classification.</title>
        <authorList>
            <person name="Goeker M."/>
        </authorList>
    </citation>
    <scope>NUCLEOTIDE SEQUENCE [LARGE SCALE GENOMIC DNA]</scope>
    <source>
        <strain evidence="2 3">DSM 21458</strain>
    </source>
</reference>
<sequence>MLTVMTLNVNGYFEKHGSWTQRRPRLEAALREIRPDILLLQAVARDPQREDGRDQAAQLAAAFPEYVSVMYHPAQHADDGTAFGSALLSRYPLRESGALELSLRRGLEDTTRRNVLWAGVSTPDGLLTVLNAHFSWVPEQNADNLEETVMLLQEMSGPALLAGDFNAPPDGPAIKRLRELGWTDAWERLREHEGGFSFEADAPSMRIDYMWANPELESRLESVQLVLGREERVSDHLGLVVTLRG</sequence>
<organism evidence="2 3">
    <name type="scientific">Deinobacterium chartae</name>
    <dbReference type="NCBI Taxonomy" id="521158"/>
    <lineage>
        <taxon>Bacteria</taxon>
        <taxon>Thermotogati</taxon>
        <taxon>Deinococcota</taxon>
        <taxon>Deinococci</taxon>
        <taxon>Deinococcales</taxon>
        <taxon>Deinococcaceae</taxon>
        <taxon>Deinobacterium</taxon>
    </lineage>
</organism>
<dbReference type="GO" id="GO:0004527">
    <property type="term" value="F:exonuclease activity"/>
    <property type="evidence" value="ECO:0007669"/>
    <property type="project" value="UniProtKB-KW"/>
</dbReference>
<proteinExistence type="predicted"/>
<dbReference type="GO" id="GO:0006506">
    <property type="term" value="P:GPI anchor biosynthetic process"/>
    <property type="evidence" value="ECO:0007669"/>
    <property type="project" value="TreeGrafter"/>
</dbReference>
<protein>
    <submittedName>
        <fullName evidence="2">Endonuclease/exonuclease/phosphatase family metal-dependent hydrolase</fullName>
    </submittedName>
</protein>
<keyword evidence="3" id="KW-1185">Reference proteome</keyword>
<dbReference type="RefSeq" id="WP_183984749.1">
    <property type="nucleotide sequence ID" value="NZ_JACHHG010000002.1"/>
</dbReference>
<dbReference type="AlphaFoldDB" id="A0A841HX21"/>
<feature type="domain" description="Endonuclease/exonuclease/phosphatase" evidence="1">
    <location>
        <begin position="5"/>
        <end position="236"/>
    </location>
</feature>
<dbReference type="PANTHER" id="PTHR14859:SF15">
    <property type="entry name" value="ENDONUCLEASE_EXONUCLEASE_PHOSPHATASE DOMAIN-CONTAINING PROTEIN"/>
    <property type="match status" value="1"/>
</dbReference>
<gene>
    <name evidence="2" type="ORF">HNR42_000817</name>
</gene>
<keyword evidence="2" id="KW-0255">Endonuclease</keyword>
<comment type="caution">
    <text evidence="2">The sequence shown here is derived from an EMBL/GenBank/DDBJ whole genome shotgun (WGS) entry which is preliminary data.</text>
</comment>
<keyword evidence="2" id="KW-0540">Nuclease</keyword>